<keyword evidence="1" id="KW-1133">Transmembrane helix</keyword>
<organism evidence="3 4">
    <name type="scientific">Luethyella okanaganae</name>
    <dbReference type="NCBI Taxonomy" id="69372"/>
    <lineage>
        <taxon>Bacteria</taxon>
        <taxon>Bacillati</taxon>
        <taxon>Actinomycetota</taxon>
        <taxon>Actinomycetes</taxon>
        <taxon>Micrococcales</taxon>
        <taxon>Microbacteriaceae</taxon>
        <taxon>Luethyella</taxon>
    </lineage>
</organism>
<dbReference type="Proteomes" id="UP001596306">
    <property type="component" value="Unassembled WGS sequence"/>
</dbReference>
<dbReference type="RefSeq" id="WP_386731400.1">
    <property type="nucleotide sequence ID" value="NZ_JBHSTP010000002.1"/>
</dbReference>
<dbReference type="Pfam" id="PF13400">
    <property type="entry name" value="Tad"/>
    <property type="match status" value="1"/>
</dbReference>
<dbReference type="InterPro" id="IPR028087">
    <property type="entry name" value="Tad_N"/>
</dbReference>
<feature type="domain" description="Putative Flp pilus-assembly TadG-like N-terminal" evidence="2">
    <location>
        <begin position="8"/>
        <end position="53"/>
    </location>
</feature>
<evidence type="ECO:0000313" key="4">
    <source>
        <dbReference type="Proteomes" id="UP001596306"/>
    </source>
</evidence>
<evidence type="ECO:0000313" key="3">
    <source>
        <dbReference type="EMBL" id="MFC6356668.1"/>
    </source>
</evidence>
<dbReference type="EMBL" id="JBHSTP010000002">
    <property type="protein sequence ID" value="MFC6356668.1"/>
    <property type="molecule type" value="Genomic_DNA"/>
</dbReference>
<protein>
    <submittedName>
        <fullName evidence="3">Pilus assembly protein TadG-related protein</fullName>
    </submittedName>
</protein>
<keyword evidence="1" id="KW-0472">Membrane</keyword>
<keyword evidence="1" id="KW-0812">Transmembrane</keyword>
<keyword evidence="4" id="KW-1185">Reference proteome</keyword>
<gene>
    <name evidence="3" type="ORF">ACFQB0_11175</name>
</gene>
<comment type="caution">
    <text evidence="3">The sequence shown here is derived from an EMBL/GenBank/DDBJ whole genome shotgun (WGS) entry which is preliminary data.</text>
</comment>
<evidence type="ECO:0000256" key="1">
    <source>
        <dbReference type="SAM" id="Phobius"/>
    </source>
</evidence>
<evidence type="ECO:0000259" key="2">
    <source>
        <dbReference type="Pfam" id="PF13400"/>
    </source>
</evidence>
<accession>A0ABW1VEX8</accession>
<feature type="transmembrane region" description="Helical" evidence="1">
    <location>
        <begin position="12"/>
        <end position="35"/>
    </location>
</feature>
<proteinExistence type="predicted"/>
<reference evidence="4" key="1">
    <citation type="journal article" date="2019" name="Int. J. Syst. Evol. Microbiol.">
        <title>The Global Catalogue of Microorganisms (GCM) 10K type strain sequencing project: providing services to taxonomists for standard genome sequencing and annotation.</title>
        <authorList>
            <consortium name="The Broad Institute Genomics Platform"/>
            <consortium name="The Broad Institute Genome Sequencing Center for Infectious Disease"/>
            <person name="Wu L."/>
            <person name="Ma J."/>
        </authorList>
    </citation>
    <scope>NUCLEOTIDE SEQUENCE [LARGE SCALE GENOMIC DNA]</scope>
    <source>
        <strain evidence="4">CCUG 43304</strain>
    </source>
</reference>
<name>A0ABW1VEX8_9MICO</name>
<sequence length="317" mass="32677">MLQSERGASAVLVGIMIVPLIGCLAIALDVGALYVERGQLQNGADAAALAVAQNCAGDGVCDNAWSQAASFANANANDGAANTLAPSFPNAHTVVITDSTRVAGTDAPAIYHPFAAVLGIDSTTVRASATAEWGPPKASAVVLPIALSFCEFRPTLDGTLQLIRYDTNVSCKGRDGHPIPGGFGWLERVSGLCEAFVDLDDATAPSEPGNSYPGVCDPGMAELAGKTILIPIFDGADVVSGPAKWYHIYAFAAFTVTGWKFSGGNKMPTVDLDPAAPHCTGNCRGIQGYFDHWVSVDAAAVELGGPDLGASIARLKN</sequence>